<evidence type="ECO:0000256" key="9">
    <source>
        <dbReference type="ARBA" id="ARBA00032813"/>
    </source>
</evidence>
<keyword evidence="4" id="KW-0805">Transcription regulation</keyword>
<dbReference type="Pfam" id="PF00249">
    <property type="entry name" value="Myb_DNA-binding"/>
    <property type="match status" value="1"/>
</dbReference>
<feature type="domain" description="H15" evidence="13">
    <location>
        <begin position="114"/>
        <end position="182"/>
    </location>
</feature>
<dbReference type="InterPro" id="IPR036388">
    <property type="entry name" value="WH-like_DNA-bd_sf"/>
</dbReference>
<dbReference type="PROSITE" id="PS50090">
    <property type="entry name" value="MYB_LIKE"/>
    <property type="match status" value="1"/>
</dbReference>
<evidence type="ECO:0000259" key="12">
    <source>
        <dbReference type="PROSITE" id="PS51294"/>
    </source>
</evidence>
<keyword evidence="3" id="KW-0158">Chromosome</keyword>
<organism evidence="14">
    <name type="scientific">Solanum chacoense</name>
    <name type="common">Chaco potato</name>
    <dbReference type="NCBI Taxonomy" id="4108"/>
    <lineage>
        <taxon>Eukaryota</taxon>
        <taxon>Viridiplantae</taxon>
        <taxon>Streptophyta</taxon>
        <taxon>Embryophyta</taxon>
        <taxon>Tracheophyta</taxon>
        <taxon>Spermatophyta</taxon>
        <taxon>Magnoliopsida</taxon>
        <taxon>eudicotyledons</taxon>
        <taxon>Gunneridae</taxon>
        <taxon>Pentapetalae</taxon>
        <taxon>asterids</taxon>
        <taxon>lamiids</taxon>
        <taxon>Solanales</taxon>
        <taxon>Solanaceae</taxon>
        <taxon>Solanoideae</taxon>
        <taxon>Solaneae</taxon>
        <taxon>Solanum</taxon>
    </lineage>
</organism>
<dbReference type="SUPFAM" id="SSF46689">
    <property type="entry name" value="Homeodomain-like"/>
    <property type="match status" value="1"/>
</dbReference>
<evidence type="ECO:0000256" key="5">
    <source>
        <dbReference type="ARBA" id="ARBA00023054"/>
    </source>
</evidence>
<evidence type="ECO:0000256" key="10">
    <source>
        <dbReference type="SAM" id="MobiDB-lite"/>
    </source>
</evidence>
<evidence type="ECO:0000313" key="14">
    <source>
        <dbReference type="EMBL" id="JAP27188.1"/>
    </source>
</evidence>
<dbReference type="PROSITE" id="PS51294">
    <property type="entry name" value="HTH_MYB"/>
    <property type="match status" value="1"/>
</dbReference>
<dbReference type="GO" id="GO:0000786">
    <property type="term" value="C:nucleosome"/>
    <property type="evidence" value="ECO:0007669"/>
    <property type="project" value="InterPro"/>
</dbReference>
<evidence type="ECO:0000256" key="2">
    <source>
        <dbReference type="ARBA" id="ARBA00004604"/>
    </source>
</evidence>
<evidence type="ECO:0000256" key="3">
    <source>
        <dbReference type="ARBA" id="ARBA00022454"/>
    </source>
</evidence>
<dbReference type="Gene3D" id="1.10.10.10">
    <property type="entry name" value="Winged helix-like DNA-binding domain superfamily/Winged helix DNA-binding domain"/>
    <property type="match status" value="1"/>
</dbReference>
<dbReference type="Gene3D" id="1.10.246.220">
    <property type="match status" value="1"/>
</dbReference>
<protein>
    <recommendedName>
        <fullName evidence="9">MYB transcription factor</fullName>
    </recommendedName>
</protein>
<dbReference type="InterPro" id="IPR036390">
    <property type="entry name" value="WH_DNA-bd_sf"/>
</dbReference>
<dbReference type="InterPro" id="IPR009057">
    <property type="entry name" value="Homeodomain-like_sf"/>
</dbReference>
<keyword evidence="8" id="KW-0539">Nucleus</keyword>
<keyword evidence="7" id="KW-0804">Transcription</keyword>
<dbReference type="SMART" id="SM00717">
    <property type="entry name" value="SANT"/>
    <property type="match status" value="1"/>
</dbReference>
<dbReference type="InterPro" id="IPR044597">
    <property type="entry name" value="SMH1-6"/>
</dbReference>
<keyword evidence="5" id="KW-0175">Coiled coil</keyword>
<dbReference type="PANTHER" id="PTHR46267:SF3">
    <property type="entry name" value="TELOMERE REPEAT-BINDING FACTOR 4-RELATED"/>
    <property type="match status" value="1"/>
</dbReference>
<evidence type="ECO:0000256" key="7">
    <source>
        <dbReference type="ARBA" id="ARBA00023163"/>
    </source>
</evidence>
<dbReference type="FunFam" id="1.10.10.60:FF:000168">
    <property type="entry name" value="Telomere repeat-binding factor 1"/>
    <property type="match status" value="1"/>
</dbReference>
<reference evidence="14" key="1">
    <citation type="submission" date="2015-12" db="EMBL/GenBank/DDBJ databases">
        <title>Gene expression during late stages of embryo sac development: a critical building block for successful pollen-pistil interactions.</title>
        <authorList>
            <person name="Liu Y."/>
            <person name="Joly V."/>
            <person name="Sabar M."/>
            <person name="Matton D.P."/>
        </authorList>
    </citation>
    <scope>NUCLEOTIDE SEQUENCE</scope>
</reference>
<evidence type="ECO:0000256" key="6">
    <source>
        <dbReference type="ARBA" id="ARBA00023125"/>
    </source>
</evidence>
<evidence type="ECO:0000256" key="4">
    <source>
        <dbReference type="ARBA" id="ARBA00023015"/>
    </source>
</evidence>
<accession>A0A0V0I3M8</accession>
<evidence type="ECO:0000259" key="11">
    <source>
        <dbReference type="PROSITE" id="PS50090"/>
    </source>
</evidence>
<dbReference type="Pfam" id="PF00538">
    <property type="entry name" value="Linker_histone"/>
    <property type="match status" value="1"/>
</dbReference>
<feature type="domain" description="HTH myb-type" evidence="12">
    <location>
        <begin position="1"/>
        <end position="61"/>
    </location>
</feature>
<dbReference type="GO" id="GO:0003691">
    <property type="term" value="F:double-stranded telomeric DNA binding"/>
    <property type="evidence" value="ECO:0007669"/>
    <property type="project" value="InterPro"/>
</dbReference>
<dbReference type="SMART" id="SM00526">
    <property type="entry name" value="H15"/>
    <property type="match status" value="1"/>
</dbReference>
<dbReference type="GO" id="GO:0010597">
    <property type="term" value="P:green leaf volatile biosynthetic process"/>
    <property type="evidence" value="ECO:0007669"/>
    <property type="project" value="UniProtKB-ARBA"/>
</dbReference>
<dbReference type="GO" id="GO:0006334">
    <property type="term" value="P:nucleosome assembly"/>
    <property type="evidence" value="ECO:0007669"/>
    <property type="project" value="InterPro"/>
</dbReference>
<dbReference type="InterPro" id="IPR017930">
    <property type="entry name" value="Myb_dom"/>
</dbReference>
<dbReference type="InterPro" id="IPR005818">
    <property type="entry name" value="Histone_H1/H5_H15"/>
</dbReference>
<dbReference type="SUPFAM" id="SSF46785">
    <property type="entry name" value="Winged helix' DNA-binding domain"/>
    <property type="match status" value="1"/>
</dbReference>
<dbReference type="AlphaFoldDB" id="A0A0V0I3M8"/>
<sequence>MGNPKVKWTSEEEDALKAGVTKHGSGRWKNILRDPEFALVLINRSNIDLKDKWRNMCIYTAGQGSKDKSIVVRSRPMEIDAFVPSPIQSLPPITSAFENEAIEDSPKIPQEGLNAPKYNDLIFEALSSMRDSNGSDLGAIVGFIEQRHEVPPNFRRFLSSKLRRLVMQGKLEKVEKCYKMKDASLETNIPTPKQNDIRSWPVPNSVPRQNDVPSLPVPNSAPKQNDVLSWPVPNSAPKQNDVRSWSVPNMAPKQNDVQSWQVLNSAVKVSSGTAEEAARIASDRVADAENKRCLEVAAVRDAEMKLEMAEEAELMLQIINEIYDHCAQGEIILLA</sequence>
<dbReference type="CDD" id="cd11660">
    <property type="entry name" value="SANT_TRF"/>
    <property type="match status" value="1"/>
</dbReference>
<evidence type="ECO:0000256" key="8">
    <source>
        <dbReference type="ARBA" id="ARBA00023242"/>
    </source>
</evidence>
<dbReference type="InterPro" id="IPR001005">
    <property type="entry name" value="SANT/Myb"/>
</dbReference>
<feature type="region of interest" description="Disordered" evidence="10">
    <location>
        <begin position="187"/>
        <end position="243"/>
    </location>
</feature>
<dbReference type="GO" id="GO:0005730">
    <property type="term" value="C:nucleolus"/>
    <property type="evidence" value="ECO:0007669"/>
    <property type="project" value="UniProtKB-SubCell"/>
</dbReference>
<feature type="domain" description="Myb-like" evidence="11">
    <location>
        <begin position="5"/>
        <end position="57"/>
    </location>
</feature>
<keyword evidence="6" id="KW-0238">DNA-binding</keyword>
<evidence type="ECO:0000256" key="1">
    <source>
        <dbReference type="ARBA" id="ARBA00004286"/>
    </source>
</evidence>
<proteinExistence type="predicted"/>
<dbReference type="PROSITE" id="PS51504">
    <property type="entry name" value="H15"/>
    <property type="match status" value="1"/>
</dbReference>
<dbReference type="EMBL" id="GEDG01011433">
    <property type="protein sequence ID" value="JAP27188.1"/>
    <property type="molecule type" value="Transcribed_RNA"/>
</dbReference>
<evidence type="ECO:0000259" key="13">
    <source>
        <dbReference type="PROSITE" id="PS51504"/>
    </source>
</evidence>
<dbReference type="PANTHER" id="PTHR46267">
    <property type="entry name" value="SINGLE MYB HISTONE 4"/>
    <property type="match status" value="1"/>
</dbReference>
<name>A0A0V0I3M8_SOLCH</name>
<comment type="subcellular location">
    <subcellularLocation>
        <location evidence="1">Chromosome</location>
    </subcellularLocation>
    <subcellularLocation>
        <location evidence="2">Nucleus</location>
        <location evidence="2">Nucleolus</location>
    </subcellularLocation>
</comment>
<dbReference type="GO" id="GO:0000976">
    <property type="term" value="F:transcription cis-regulatory region binding"/>
    <property type="evidence" value="ECO:0007669"/>
    <property type="project" value="UniProtKB-ARBA"/>
</dbReference>